<proteinExistence type="predicted"/>
<evidence type="ECO:0000313" key="1">
    <source>
        <dbReference type="EMBL" id="NQE35333.1"/>
    </source>
</evidence>
<sequence>MILRFYQTPRQKYLTPSQFLVMATLLWLMKSEKQVRRLERLSRVFPCLITAESRRRKLQIFLDLPNLTIELIWFPLITYSLSHADEVS</sequence>
<evidence type="ECO:0000313" key="2">
    <source>
        <dbReference type="Proteomes" id="UP000702425"/>
    </source>
</evidence>
<reference evidence="1 2" key="1">
    <citation type="journal article" date="2020" name="Sci. Rep.">
        <title>A novel cyanobacterial geosmin producer, revising GeoA distribution and dispersion patterns in Bacteria.</title>
        <authorList>
            <person name="Churro C."/>
            <person name="Semedo-Aguiar A.P."/>
            <person name="Silva A.D."/>
            <person name="Pereira-Leal J.B."/>
            <person name="Leite R.B."/>
        </authorList>
    </citation>
    <scope>NUCLEOTIDE SEQUENCE [LARGE SCALE GENOMIC DNA]</scope>
    <source>
        <strain evidence="1 2">IPMA8</strain>
    </source>
</reference>
<keyword evidence="2" id="KW-1185">Reference proteome</keyword>
<comment type="caution">
    <text evidence="1">The sequence shown here is derived from an EMBL/GenBank/DDBJ whole genome shotgun (WGS) entry which is preliminary data.</text>
</comment>
<protein>
    <recommendedName>
        <fullName evidence="3">Transposase</fullName>
    </recommendedName>
</protein>
<name>A0ABX2CYU2_9CYAN</name>
<gene>
    <name evidence="1" type="ORF">E5S67_03063</name>
</gene>
<accession>A0ABX2CYU2</accession>
<dbReference type="EMBL" id="SRRZ01000052">
    <property type="protein sequence ID" value="NQE35333.1"/>
    <property type="molecule type" value="Genomic_DNA"/>
</dbReference>
<organism evidence="1 2">
    <name type="scientific">Microcoleus asticus IPMA8</name>
    <dbReference type="NCBI Taxonomy" id="2563858"/>
    <lineage>
        <taxon>Bacteria</taxon>
        <taxon>Bacillati</taxon>
        <taxon>Cyanobacteriota</taxon>
        <taxon>Cyanophyceae</taxon>
        <taxon>Oscillatoriophycideae</taxon>
        <taxon>Oscillatoriales</taxon>
        <taxon>Microcoleaceae</taxon>
        <taxon>Microcoleus</taxon>
        <taxon>Microcoleus asticus</taxon>
    </lineage>
</organism>
<dbReference type="Proteomes" id="UP000702425">
    <property type="component" value="Unassembled WGS sequence"/>
</dbReference>
<evidence type="ECO:0008006" key="3">
    <source>
        <dbReference type="Google" id="ProtNLM"/>
    </source>
</evidence>